<proteinExistence type="predicted"/>
<reference evidence="2" key="1">
    <citation type="submission" date="2022-11" db="UniProtKB">
        <authorList>
            <consortium name="WormBaseParasite"/>
        </authorList>
    </citation>
    <scope>IDENTIFICATION</scope>
</reference>
<dbReference type="Proteomes" id="UP000887577">
    <property type="component" value="Unplaced"/>
</dbReference>
<dbReference type="InterPro" id="IPR009218">
    <property type="entry name" value="HD_phosphohydro"/>
</dbReference>
<name>A0A914Y0W7_9BILA</name>
<dbReference type="PANTHER" id="PTHR21174:SF0">
    <property type="entry name" value="HD PHOSPHOHYDROLASE FAMILY PROTEIN-RELATED"/>
    <property type="match status" value="1"/>
</dbReference>
<dbReference type="WBParaSite" id="PSU_v2.g12427.t1">
    <property type="protein sequence ID" value="PSU_v2.g12427.t1"/>
    <property type="gene ID" value="PSU_v2.g12427"/>
</dbReference>
<keyword evidence="1" id="KW-1185">Reference proteome</keyword>
<protein>
    <submittedName>
        <fullName evidence="2">Uncharacterized protein</fullName>
    </submittedName>
</protein>
<organism evidence="1 2">
    <name type="scientific">Panagrolaimus superbus</name>
    <dbReference type="NCBI Taxonomy" id="310955"/>
    <lineage>
        <taxon>Eukaryota</taxon>
        <taxon>Metazoa</taxon>
        <taxon>Ecdysozoa</taxon>
        <taxon>Nematoda</taxon>
        <taxon>Chromadorea</taxon>
        <taxon>Rhabditida</taxon>
        <taxon>Tylenchina</taxon>
        <taxon>Panagrolaimomorpha</taxon>
        <taxon>Panagrolaimoidea</taxon>
        <taxon>Panagrolaimidae</taxon>
        <taxon>Panagrolaimus</taxon>
    </lineage>
</organism>
<sequence>MNNFVIFFSLEYNVNGHDSAEKSAQRLREFCSETTFDQENYVCDLIVQSGSNCTDAHLNKDAFGSDDLHYLIDFDSGFLGDTPEVYRSNSESIRKEYSHLNDKEYRDQRLKLLQLFIQIPNIFATKEFREKYEKQARENIATEIELLKE</sequence>
<dbReference type="PANTHER" id="PTHR21174">
    <property type="match status" value="1"/>
</dbReference>
<evidence type="ECO:0000313" key="1">
    <source>
        <dbReference type="Proteomes" id="UP000887577"/>
    </source>
</evidence>
<dbReference type="PIRSF" id="PIRSF035170">
    <property type="entry name" value="HD_phosphohydro"/>
    <property type="match status" value="1"/>
</dbReference>
<dbReference type="AlphaFoldDB" id="A0A914Y0W7"/>
<evidence type="ECO:0000313" key="2">
    <source>
        <dbReference type="WBParaSite" id="PSU_v2.g12427.t1"/>
    </source>
</evidence>
<accession>A0A914Y0W7</accession>